<evidence type="ECO:0000313" key="3">
    <source>
        <dbReference type="Proteomes" id="UP000064967"/>
    </source>
</evidence>
<dbReference type="AlphaFoldDB" id="A0A0K1Q110"/>
<dbReference type="RefSeq" id="WP_146650875.1">
    <property type="nucleotide sequence ID" value="NZ_CP012333.1"/>
</dbReference>
<gene>
    <name evidence="2" type="ORF">AKJ09_06081</name>
</gene>
<keyword evidence="1" id="KW-0812">Transmembrane</keyword>
<keyword evidence="3" id="KW-1185">Reference proteome</keyword>
<dbReference type="Proteomes" id="UP000064967">
    <property type="component" value="Chromosome"/>
</dbReference>
<dbReference type="EMBL" id="CP012333">
    <property type="protein sequence ID" value="AKU99417.1"/>
    <property type="molecule type" value="Genomic_DNA"/>
</dbReference>
<feature type="transmembrane region" description="Helical" evidence="1">
    <location>
        <begin position="26"/>
        <end position="47"/>
    </location>
</feature>
<reference evidence="2 3" key="1">
    <citation type="submission" date="2015-08" db="EMBL/GenBank/DDBJ databases">
        <authorList>
            <person name="Babu N.S."/>
            <person name="Beckwith C.J."/>
            <person name="Beseler K.G."/>
            <person name="Brison A."/>
            <person name="Carone J.V."/>
            <person name="Caskin T.P."/>
            <person name="Diamond M."/>
            <person name="Durham M.E."/>
            <person name="Foxe J.M."/>
            <person name="Go M."/>
            <person name="Henderson B.A."/>
            <person name="Jones I.B."/>
            <person name="McGettigan J.A."/>
            <person name="Micheletti S.J."/>
            <person name="Nasrallah M.E."/>
            <person name="Ortiz D."/>
            <person name="Piller C.R."/>
            <person name="Privatt S.R."/>
            <person name="Schneider S.L."/>
            <person name="Sharp S."/>
            <person name="Smith T.C."/>
            <person name="Stanton J.D."/>
            <person name="Ullery H.E."/>
            <person name="Wilson R.J."/>
            <person name="Serrano M.G."/>
            <person name="Buck G."/>
            <person name="Lee V."/>
            <person name="Wang Y."/>
            <person name="Carvalho R."/>
            <person name="Voegtly L."/>
            <person name="Shi R."/>
            <person name="Duckworth R."/>
            <person name="Johnson A."/>
            <person name="Loviza R."/>
            <person name="Walstead R."/>
            <person name="Shah Z."/>
            <person name="Kiflezghi M."/>
            <person name="Wade K."/>
            <person name="Ball S.L."/>
            <person name="Bradley K.W."/>
            <person name="Asai D.J."/>
            <person name="Bowman C.A."/>
            <person name="Russell D.A."/>
            <person name="Pope W.H."/>
            <person name="Jacobs-Sera D."/>
            <person name="Hendrix R.W."/>
            <person name="Hatfull G.F."/>
        </authorList>
    </citation>
    <scope>NUCLEOTIDE SEQUENCE [LARGE SCALE GENOMIC DNA]</scope>
    <source>
        <strain evidence="2 3">DSM 27648</strain>
    </source>
</reference>
<name>A0A0K1Q110_9BACT</name>
<evidence type="ECO:0000256" key="1">
    <source>
        <dbReference type="SAM" id="Phobius"/>
    </source>
</evidence>
<dbReference type="STRING" id="1391654.AKJ09_06081"/>
<proteinExistence type="predicted"/>
<keyword evidence="1" id="KW-0472">Membrane</keyword>
<evidence type="ECO:0000313" key="2">
    <source>
        <dbReference type="EMBL" id="AKU99417.1"/>
    </source>
</evidence>
<keyword evidence="1" id="KW-1133">Transmembrane helix</keyword>
<organism evidence="2 3">
    <name type="scientific">Labilithrix luteola</name>
    <dbReference type="NCBI Taxonomy" id="1391654"/>
    <lineage>
        <taxon>Bacteria</taxon>
        <taxon>Pseudomonadati</taxon>
        <taxon>Myxococcota</taxon>
        <taxon>Polyangia</taxon>
        <taxon>Polyangiales</taxon>
        <taxon>Labilitrichaceae</taxon>
        <taxon>Labilithrix</taxon>
    </lineage>
</organism>
<sequence>MEARRQDCAKLSLAKRRARARKRSDGAVMFVVVTTLGLLAVMGAYALSSTTEDIRASSNYRRSVQAQNTTEMAAVATADYVTFANADNIVNARMLNPSTDLSASENNCLSAQKNQAGVRGTIRAKSCVRITSNELKKNWGDREVFTAQSFGDGDLRGDVIIELTNPTQAPPPPGYDINLRLKFAMVSVSTYGIIQINGVSTPAQPYNGDSMQVGRGRFIIGPLNQ</sequence>
<dbReference type="KEGG" id="llu:AKJ09_06081"/>
<protein>
    <submittedName>
        <fullName evidence="2">Uncharacterized protein</fullName>
    </submittedName>
</protein>
<accession>A0A0K1Q110</accession>